<protein>
    <submittedName>
        <fullName evidence="2">Uncharacterized protein</fullName>
    </submittedName>
</protein>
<keyword evidence="3" id="KW-1185">Reference proteome</keyword>
<organism evidence="2 3">
    <name type="scientific">Conoideocrella luteorostrata</name>
    <dbReference type="NCBI Taxonomy" id="1105319"/>
    <lineage>
        <taxon>Eukaryota</taxon>
        <taxon>Fungi</taxon>
        <taxon>Dikarya</taxon>
        <taxon>Ascomycota</taxon>
        <taxon>Pezizomycotina</taxon>
        <taxon>Sordariomycetes</taxon>
        <taxon>Hypocreomycetidae</taxon>
        <taxon>Hypocreales</taxon>
        <taxon>Clavicipitaceae</taxon>
        <taxon>Conoideocrella</taxon>
    </lineage>
</organism>
<dbReference type="AlphaFoldDB" id="A0AAJ0CDH5"/>
<evidence type="ECO:0000313" key="2">
    <source>
        <dbReference type="EMBL" id="KAK2589594.1"/>
    </source>
</evidence>
<evidence type="ECO:0000313" key="3">
    <source>
        <dbReference type="Proteomes" id="UP001251528"/>
    </source>
</evidence>
<comment type="caution">
    <text evidence="2">The sequence shown here is derived from an EMBL/GenBank/DDBJ whole genome shotgun (WGS) entry which is preliminary data.</text>
</comment>
<proteinExistence type="predicted"/>
<evidence type="ECO:0000256" key="1">
    <source>
        <dbReference type="SAM" id="MobiDB-lite"/>
    </source>
</evidence>
<accession>A0AAJ0CDH5</accession>
<gene>
    <name evidence="2" type="ORF">QQS21_012725</name>
</gene>
<feature type="region of interest" description="Disordered" evidence="1">
    <location>
        <begin position="174"/>
        <end position="194"/>
    </location>
</feature>
<sequence>MNITEETDPADLPTHRLNDIKAGDHSVQLLVSTKDHLYDAESVEAGTDSWQVIGAWGETSVPELSKMLSNRHIIADRNERERFLWNKEPNEAWRANTAGLLGVLVISPAADSLPLPEKNGNVAEKLFAIRQKEVRESSLKFGQLRPLVNAVVANSPDTDIWAAVMTLIEAVNPSTPPPTSIVPTSFGTPVSRSSSRLANSETRDVIERELFYEIRNRTH</sequence>
<name>A0AAJ0CDH5_9HYPO</name>
<dbReference type="EMBL" id="JASWJB010000608">
    <property type="protein sequence ID" value="KAK2589594.1"/>
    <property type="molecule type" value="Genomic_DNA"/>
</dbReference>
<reference evidence="2" key="1">
    <citation type="submission" date="2023-06" db="EMBL/GenBank/DDBJ databases">
        <title>Conoideocrella luteorostrata (Hypocreales: Clavicipitaceae), a potential biocontrol fungus for elongate hemlock scale in United States Christmas tree production areas.</title>
        <authorList>
            <person name="Barrett H."/>
            <person name="Lovett B."/>
            <person name="Macias A.M."/>
            <person name="Stajich J.E."/>
            <person name="Kasson M.T."/>
        </authorList>
    </citation>
    <scope>NUCLEOTIDE SEQUENCE</scope>
    <source>
        <strain evidence="2">ARSEF 14590</strain>
    </source>
</reference>
<dbReference type="Proteomes" id="UP001251528">
    <property type="component" value="Unassembled WGS sequence"/>
</dbReference>